<evidence type="ECO:0000256" key="1">
    <source>
        <dbReference type="SAM" id="MobiDB-lite"/>
    </source>
</evidence>
<dbReference type="AlphaFoldDB" id="A0A6P8UJG7"/>
<dbReference type="OrthoDB" id="8955697at2759"/>
<dbReference type="GeneID" id="117542572"/>
<feature type="region of interest" description="Disordered" evidence="1">
    <location>
        <begin position="85"/>
        <end position="117"/>
    </location>
</feature>
<reference evidence="3" key="1">
    <citation type="submission" date="2025-08" db="UniProtKB">
        <authorList>
            <consortium name="RefSeq"/>
        </authorList>
    </citation>
    <scope>IDENTIFICATION</scope>
</reference>
<dbReference type="InParanoid" id="A0A6P8UJG7"/>
<name>A0A6P8UJG7_GYMAC</name>
<accession>A0A6P8UJG7</accession>
<organism evidence="2 3">
    <name type="scientific">Gymnodraco acuticeps</name>
    <name type="common">Antarctic dragonfish</name>
    <dbReference type="NCBI Taxonomy" id="8218"/>
    <lineage>
        <taxon>Eukaryota</taxon>
        <taxon>Metazoa</taxon>
        <taxon>Chordata</taxon>
        <taxon>Craniata</taxon>
        <taxon>Vertebrata</taxon>
        <taxon>Euteleostomi</taxon>
        <taxon>Actinopterygii</taxon>
        <taxon>Neopterygii</taxon>
        <taxon>Teleostei</taxon>
        <taxon>Neoteleostei</taxon>
        <taxon>Acanthomorphata</taxon>
        <taxon>Eupercaria</taxon>
        <taxon>Perciformes</taxon>
        <taxon>Notothenioidei</taxon>
        <taxon>Bathydraconidae</taxon>
        <taxon>Gymnodraco</taxon>
    </lineage>
</organism>
<feature type="region of interest" description="Disordered" evidence="1">
    <location>
        <begin position="15"/>
        <end position="67"/>
    </location>
</feature>
<proteinExistence type="predicted"/>
<dbReference type="RefSeq" id="XP_034066207.1">
    <property type="nucleotide sequence ID" value="XM_034210316.1"/>
</dbReference>
<dbReference type="KEGG" id="gacu:117542572"/>
<feature type="compositionally biased region" description="Basic residues" evidence="1">
    <location>
        <begin position="85"/>
        <end position="111"/>
    </location>
</feature>
<evidence type="ECO:0000313" key="2">
    <source>
        <dbReference type="Proteomes" id="UP000515161"/>
    </source>
</evidence>
<dbReference type="Proteomes" id="UP000515161">
    <property type="component" value="Unplaced"/>
</dbReference>
<gene>
    <name evidence="3" type="primary">LOC117542572</name>
</gene>
<evidence type="ECO:0000313" key="3">
    <source>
        <dbReference type="RefSeq" id="XP_034066207.1"/>
    </source>
</evidence>
<feature type="region of interest" description="Disordered" evidence="1">
    <location>
        <begin position="156"/>
        <end position="183"/>
    </location>
</feature>
<sequence length="223" mass="24550">MDSLMSCVWEETLHQERGEGRAVWPQEQRQQEEKPALQQPEGPRLLAPTVPGGAEEGEGGEHVTSSQTGNLVSYIMKQQQAKLAKKNAQRTVRRTQFRSHHCLPRQTKSPRKPASVKDDSFFRAFQGLSLDELLGSSRSSAAAGGGGDQCKVMSHLTARQSNGPQETERTDSSRRKGRGSHLNPGRGDKANIFVCLCFFQLILIVHDGCFALNSVATCENGIY</sequence>
<protein>
    <submittedName>
        <fullName evidence="3">Uncharacterized protein LOC117542572</fullName>
    </submittedName>
</protein>
<keyword evidence="2" id="KW-1185">Reference proteome</keyword>